<evidence type="ECO:0000259" key="1">
    <source>
        <dbReference type="PROSITE" id="PS51379"/>
    </source>
</evidence>
<keyword evidence="3" id="KW-1185">Reference proteome</keyword>
<protein>
    <recommendedName>
        <fullName evidence="1">4Fe-4S ferredoxin-type domain-containing protein</fullName>
    </recommendedName>
</protein>
<evidence type="ECO:0000313" key="3">
    <source>
        <dbReference type="Proteomes" id="UP001628156"/>
    </source>
</evidence>
<feature type="domain" description="4Fe-4S ferredoxin-type" evidence="1">
    <location>
        <begin position="9"/>
        <end position="37"/>
    </location>
</feature>
<gene>
    <name evidence="2" type="ORF">ENUP19_0292G0005</name>
</gene>
<dbReference type="Proteomes" id="UP001628156">
    <property type="component" value="Unassembled WGS sequence"/>
</dbReference>
<reference evidence="2 3" key="1">
    <citation type="journal article" date="2019" name="PLoS Negl. Trop. Dis.">
        <title>Whole genome sequencing of Entamoeba nuttalli reveals mammalian host-related molecular signatures and a novel octapeptide-repeat surface protein.</title>
        <authorList>
            <person name="Tanaka M."/>
            <person name="Makiuchi T."/>
            <person name="Komiyama T."/>
            <person name="Shiina T."/>
            <person name="Osaki K."/>
            <person name="Tachibana H."/>
        </authorList>
    </citation>
    <scope>NUCLEOTIDE SEQUENCE [LARGE SCALE GENOMIC DNA]</scope>
    <source>
        <strain evidence="2 3">P19-061405</strain>
    </source>
</reference>
<dbReference type="InterPro" id="IPR017900">
    <property type="entry name" value="4Fe4S_Fe_S_CS"/>
</dbReference>
<dbReference type="PROSITE" id="PS00198">
    <property type="entry name" value="4FE4S_FER_1"/>
    <property type="match status" value="1"/>
</dbReference>
<proteinExistence type="predicted"/>
<dbReference type="SUPFAM" id="SSF54862">
    <property type="entry name" value="4Fe-4S ferredoxins"/>
    <property type="match status" value="1"/>
</dbReference>
<organism evidence="2 3">
    <name type="scientific">Entamoeba nuttalli</name>
    <dbReference type="NCBI Taxonomy" id="412467"/>
    <lineage>
        <taxon>Eukaryota</taxon>
        <taxon>Amoebozoa</taxon>
        <taxon>Evosea</taxon>
        <taxon>Archamoebae</taxon>
        <taxon>Mastigamoebida</taxon>
        <taxon>Entamoebidae</taxon>
        <taxon>Entamoeba</taxon>
    </lineage>
</organism>
<dbReference type="PROSITE" id="PS51379">
    <property type="entry name" value="4FE4S_FER_2"/>
    <property type="match status" value="1"/>
</dbReference>
<dbReference type="InterPro" id="IPR017896">
    <property type="entry name" value="4Fe4S_Fe-S-bd"/>
</dbReference>
<dbReference type="Gene3D" id="3.30.70.20">
    <property type="match status" value="1"/>
</dbReference>
<name>A0ABQ0DUA6_9EUKA</name>
<accession>A0ABQ0DUA6</accession>
<dbReference type="EMBL" id="BAAFRS010000292">
    <property type="protein sequence ID" value="GAB1226438.1"/>
    <property type="molecule type" value="Genomic_DNA"/>
</dbReference>
<comment type="caution">
    <text evidence="2">The sequence shown here is derived from an EMBL/GenBank/DDBJ whole genome shotgun (WGS) entry which is preliminary data.</text>
</comment>
<sequence>MSTYEVDGKKITITADCVGCSACVDGCPAGVLELKDGVCTAPRVADCVQCHACEGNCGCGAIQVE</sequence>
<evidence type="ECO:0000313" key="2">
    <source>
        <dbReference type="EMBL" id="GAB1226438.1"/>
    </source>
</evidence>